<dbReference type="GO" id="GO:0000175">
    <property type="term" value="F:3'-5'-RNA exonuclease activity"/>
    <property type="evidence" value="ECO:0007669"/>
    <property type="project" value="InterPro"/>
</dbReference>
<dbReference type="Proteomes" id="UP000507470">
    <property type="component" value="Unassembled WGS sequence"/>
</dbReference>
<accession>A0A6J8EX04</accession>
<sequence length="234" mass="26470">MTDRHIVNTCLKTSLEKIKLECIPNSSDNSEEIRKKISKLNGFKCNLHILVNLASQAESGLKLWEQSVLESESFHQFTYNQNTSDFIRASTKLCVPGADEKSGITERNSLITSVYYYVDNPVYLAGCRAFGIVDKILTERQLFDNLPGGSLNEETEGVNGKELRDESMTVKPTNIVSERDFANLDRLKKKPNANIIALEGLILFTNNKTLHWRSNGDRKENTNFKIARKGHLQC</sequence>
<dbReference type="EMBL" id="CACVKT020009997">
    <property type="protein sequence ID" value="CAC5424272.1"/>
    <property type="molecule type" value="Genomic_DNA"/>
</dbReference>
<dbReference type="PANTHER" id="PTHR11046:SF25">
    <property type="match status" value="1"/>
</dbReference>
<dbReference type="OrthoDB" id="6414146at2759"/>
<reference evidence="2 3" key="1">
    <citation type="submission" date="2020-06" db="EMBL/GenBank/DDBJ databases">
        <authorList>
            <person name="Li R."/>
            <person name="Bekaert M."/>
        </authorList>
    </citation>
    <scope>NUCLEOTIDE SEQUENCE [LARGE SCALE GENOMIC DNA]</scope>
    <source>
        <strain evidence="3">wild</strain>
    </source>
</reference>
<proteinExistence type="predicted"/>
<evidence type="ECO:0000313" key="2">
    <source>
        <dbReference type="EMBL" id="CAC5424272.1"/>
    </source>
</evidence>
<keyword evidence="1" id="KW-0540">Nuclease</keyword>
<dbReference type="PANTHER" id="PTHR11046">
    <property type="entry name" value="OLIGORIBONUCLEASE, MITOCHONDRIAL"/>
    <property type="match status" value="1"/>
</dbReference>
<dbReference type="AlphaFoldDB" id="A0A6J8EX04"/>
<dbReference type="InterPro" id="IPR022894">
    <property type="entry name" value="Oligoribonuclease"/>
</dbReference>
<evidence type="ECO:0000313" key="3">
    <source>
        <dbReference type="Proteomes" id="UP000507470"/>
    </source>
</evidence>
<keyword evidence="1" id="KW-0378">Hydrolase</keyword>
<organism evidence="2 3">
    <name type="scientific">Mytilus coruscus</name>
    <name type="common">Sea mussel</name>
    <dbReference type="NCBI Taxonomy" id="42192"/>
    <lineage>
        <taxon>Eukaryota</taxon>
        <taxon>Metazoa</taxon>
        <taxon>Spiralia</taxon>
        <taxon>Lophotrochozoa</taxon>
        <taxon>Mollusca</taxon>
        <taxon>Bivalvia</taxon>
        <taxon>Autobranchia</taxon>
        <taxon>Pteriomorphia</taxon>
        <taxon>Mytilida</taxon>
        <taxon>Mytiloidea</taxon>
        <taxon>Mytilidae</taxon>
        <taxon>Mytilinae</taxon>
        <taxon>Mytilus</taxon>
    </lineage>
</organism>
<keyword evidence="3" id="KW-1185">Reference proteome</keyword>
<protein>
    <submittedName>
        <fullName evidence="2">Uncharacterized protein</fullName>
    </submittedName>
</protein>
<name>A0A6J8EX04_MYTCO</name>
<gene>
    <name evidence="2" type="ORF">MCOR_56193</name>
</gene>
<evidence type="ECO:0000256" key="1">
    <source>
        <dbReference type="ARBA" id="ARBA00022722"/>
    </source>
</evidence>